<keyword evidence="3 5" id="KW-0547">Nucleotide-binding</keyword>
<dbReference type="GO" id="GO:0005524">
    <property type="term" value="F:ATP binding"/>
    <property type="evidence" value="ECO:0007669"/>
    <property type="project" value="UniProtKB-UniRule"/>
</dbReference>
<dbReference type="PANTHER" id="PTHR10763">
    <property type="entry name" value="CELL DIVISION CONTROL PROTEIN 6-RELATED"/>
    <property type="match status" value="1"/>
</dbReference>
<dbReference type="Pfam" id="PF13191">
    <property type="entry name" value="AAA_16"/>
    <property type="match status" value="1"/>
</dbReference>
<dbReference type="PANTHER" id="PTHR10763:SF22">
    <property type="entry name" value="ORC1-TYPE DNA REPLICATION PROTEIN"/>
    <property type="match status" value="1"/>
</dbReference>
<sequence length="401" mass="44973">MGGPFDAITDTIFADKSVLTEDYQPDEILERDEEIEEYRNALKDVLFGRSPQNIFLYGKAGLGKTAVTNYMMDALTEEIQQRPEADALHVHEQNCNGKTVFMVVRALVNDLRGPDGETFPKRGLGTGDAFGALYEELDTTGGTHLVVFDEIDHLDDVDTLLYELPRARSIGHITDSRVGVIGISNNYTFRQQLSAKVKDTLMETEISFSPYSADELRAILEERAENALKDDGYDSSAIAMAAALAARDMGNARQAIDLLRVGAEVAENQGEFRVTDEHIERARERVQRGRLSDKIRDQTTHAQLVLETLAHLEDDGETPARAKEIYELYQNVAESWANEPLTTVRSVHSHLSDLRMLGFLKRYERNEGLSGGQYYEFELDDLDPELVFDTREDIEDVAGDA</sequence>
<keyword evidence="2 5" id="KW-0235">DNA replication</keyword>
<comment type="function">
    <text evidence="5">Involved in regulation of DNA replication.</text>
</comment>
<protein>
    <recommendedName>
        <fullName evidence="5">ORC1-type DNA replication protein</fullName>
    </recommendedName>
</protein>
<organism evidence="7 8">
    <name type="scientific">Halomicrobium mukohataei</name>
    <dbReference type="NCBI Taxonomy" id="57705"/>
    <lineage>
        <taxon>Archaea</taxon>
        <taxon>Methanobacteriati</taxon>
        <taxon>Methanobacteriota</taxon>
        <taxon>Stenosarchaea group</taxon>
        <taxon>Halobacteria</taxon>
        <taxon>Halobacteriales</taxon>
        <taxon>Haloarculaceae</taxon>
        <taxon>Halomicrobium</taxon>
    </lineage>
</organism>
<feature type="binding site" evidence="5">
    <location>
        <position position="211"/>
    </location>
    <ligand>
        <name>ATP</name>
        <dbReference type="ChEBI" id="CHEBI:30616"/>
    </ligand>
</feature>
<dbReference type="InterPro" id="IPR027417">
    <property type="entry name" value="P-loop_NTPase"/>
</dbReference>
<dbReference type="HAMAP" id="MF_01407">
    <property type="entry name" value="ORC1_type_DNA_replic_protein"/>
    <property type="match status" value="1"/>
</dbReference>
<dbReference type="Proteomes" id="UP000608662">
    <property type="component" value="Unassembled WGS sequence"/>
</dbReference>
<dbReference type="NCBIfam" id="TIGR02928">
    <property type="entry name" value="orc1/cdc6 family replication initiation protein"/>
    <property type="match status" value="1"/>
</dbReference>
<dbReference type="EMBL" id="WOYG01000001">
    <property type="protein sequence ID" value="NLV10086.1"/>
    <property type="molecule type" value="Genomic_DNA"/>
</dbReference>
<evidence type="ECO:0000256" key="5">
    <source>
        <dbReference type="HAMAP-Rule" id="MF_01407"/>
    </source>
</evidence>
<dbReference type="OrthoDB" id="195574at2157"/>
<accession>A0A847UC97</accession>
<dbReference type="Pfam" id="PF22703">
    <property type="entry name" value="Cdc6_lid"/>
    <property type="match status" value="1"/>
</dbReference>
<dbReference type="SUPFAM" id="SSF52540">
    <property type="entry name" value="P-loop containing nucleoside triphosphate hydrolases"/>
    <property type="match status" value="1"/>
</dbReference>
<proteinExistence type="inferred from homology"/>
<dbReference type="FunFam" id="1.10.8.60:FF:000073">
    <property type="entry name" value="ORC1-type DNA replication protein"/>
    <property type="match status" value="1"/>
</dbReference>
<dbReference type="InterPro" id="IPR055237">
    <property type="entry name" value="Cdc6_lid"/>
</dbReference>
<dbReference type="Gene3D" id="1.10.10.10">
    <property type="entry name" value="Winged helix-like DNA-binding domain superfamily/Winged helix DNA-binding domain"/>
    <property type="match status" value="1"/>
</dbReference>
<dbReference type="SUPFAM" id="SSF46785">
    <property type="entry name" value="Winged helix' DNA-binding domain"/>
    <property type="match status" value="1"/>
</dbReference>
<dbReference type="AlphaFoldDB" id="A0A847UC97"/>
<dbReference type="InterPro" id="IPR041664">
    <property type="entry name" value="AAA_16"/>
</dbReference>
<name>A0A847UC97_9EURY</name>
<dbReference type="Pfam" id="PF09079">
    <property type="entry name" value="WHD_Cdc6"/>
    <property type="match status" value="1"/>
</dbReference>
<dbReference type="RefSeq" id="WP_170093846.1">
    <property type="nucleotide sequence ID" value="NZ_WOYG01000001.1"/>
</dbReference>
<dbReference type="CDD" id="cd08768">
    <property type="entry name" value="Cdc6_C"/>
    <property type="match status" value="1"/>
</dbReference>
<dbReference type="Gene3D" id="1.10.8.60">
    <property type="match status" value="1"/>
</dbReference>
<dbReference type="Gene3D" id="3.40.50.300">
    <property type="entry name" value="P-loop containing nucleotide triphosphate hydrolases"/>
    <property type="match status" value="1"/>
</dbReference>
<dbReference type="InterPro" id="IPR036390">
    <property type="entry name" value="WH_DNA-bd_sf"/>
</dbReference>
<feature type="domain" description="Cdc6 C-terminal" evidence="6">
    <location>
        <begin position="306"/>
        <end position="391"/>
    </location>
</feature>
<gene>
    <name evidence="7" type="ORF">GOC74_09105</name>
</gene>
<keyword evidence="4 5" id="KW-0067">ATP-binding</keyword>
<evidence type="ECO:0000256" key="4">
    <source>
        <dbReference type="ARBA" id="ARBA00022840"/>
    </source>
</evidence>
<evidence type="ECO:0000313" key="7">
    <source>
        <dbReference type="EMBL" id="NLV10086.1"/>
    </source>
</evidence>
<dbReference type="InterPro" id="IPR015163">
    <property type="entry name" value="Cdc6_C"/>
</dbReference>
<evidence type="ECO:0000256" key="2">
    <source>
        <dbReference type="ARBA" id="ARBA00022705"/>
    </source>
</evidence>
<dbReference type="SMART" id="SM01074">
    <property type="entry name" value="Cdc6_C"/>
    <property type="match status" value="1"/>
</dbReference>
<reference evidence="7" key="1">
    <citation type="submission" date="2019-12" db="EMBL/GenBank/DDBJ databases">
        <title>Whole-genome sequence of Halomicrobium mukohataei pws1.</title>
        <authorList>
            <person name="Verma D.K."/>
            <person name="Gopal K."/>
            <person name="Prasad E.S."/>
        </authorList>
    </citation>
    <scope>NUCLEOTIDE SEQUENCE</scope>
    <source>
        <strain evidence="7">Pws1</strain>
    </source>
</reference>
<evidence type="ECO:0000256" key="1">
    <source>
        <dbReference type="ARBA" id="ARBA00006184"/>
    </source>
</evidence>
<evidence type="ECO:0000256" key="3">
    <source>
        <dbReference type="ARBA" id="ARBA00022741"/>
    </source>
</evidence>
<comment type="similarity">
    <text evidence="1 5">Belongs to the CDC6/cdc18 family.</text>
</comment>
<comment type="caution">
    <text evidence="5">Lacks conserved residue(s) required for the propagation of feature annotation.</text>
</comment>
<dbReference type="GO" id="GO:0006260">
    <property type="term" value="P:DNA replication"/>
    <property type="evidence" value="ECO:0007669"/>
    <property type="project" value="UniProtKB-UniRule"/>
</dbReference>
<dbReference type="InterPro" id="IPR014277">
    <property type="entry name" value="Orc1/Cdc6_arc"/>
</dbReference>
<dbReference type="InterPro" id="IPR050311">
    <property type="entry name" value="ORC1/CDC6"/>
</dbReference>
<feature type="binding site" evidence="5">
    <location>
        <position position="223"/>
    </location>
    <ligand>
        <name>ATP</name>
        <dbReference type="ChEBI" id="CHEBI:30616"/>
    </ligand>
</feature>
<evidence type="ECO:0000313" key="8">
    <source>
        <dbReference type="Proteomes" id="UP000608662"/>
    </source>
</evidence>
<comment type="caution">
    <text evidence="7">The sequence shown here is derived from an EMBL/GenBank/DDBJ whole genome shotgun (WGS) entry which is preliminary data.</text>
</comment>
<dbReference type="GeneID" id="94362091"/>
<dbReference type="InterPro" id="IPR036388">
    <property type="entry name" value="WH-like_DNA-bd_sf"/>
</dbReference>
<evidence type="ECO:0000259" key="6">
    <source>
        <dbReference type="SMART" id="SM01074"/>
    </source>
</evidence>